<evidence type="ECO:0000256" key="1">
    <source>
        <dbReference type="ARBA" id="ARBA00004141"/>
    </source>
</evidence>
<dbReference type="PANTHER" id="PTHR11360:SF177">
    <property type="entry name" value="RIBOFLAVIN TRANSPORTER MCH5"/>
    <property type="match status" value="1"/>
</dbReference>
<evidence type="ECO:0000256" key="3">
    <source>
        <dbReference type="SAM" id="MobiDB-lite"/>
    </source>
</evidence>
<feature type="transmembrane region" description="Helical" evidence="4">
    <location>
        <begin position="167"/>
        <end position="187"/>
    </location>
</feature>
<dbReference type="InParanoid" id="K0KH56"/>
<dbReference type="eggNOG" id="KOG2504">
    <property type="taxonomic scope" value="Eukaryota"/>
</dbReference>
<feature type="region of interest" description="Disordered" evidence="3">
    <location>
        <begin position="1"/>
        <end position="24"/>
    </location>
</feature>
<sequence>MSEDIIEKNQEQNDFNTKSNDYEEQKPIENQVAEGGRGWLVIIGTGIGAMMGYGMINSFGTYQTYYKNELYPETSSQSLSLIGAAQSTFIYILNPIIMPLMYVVGLRTLLTCGCALMIVSFFGLSTATSDSRWKIYVFQAVIYSLGHSLVFGSIIQSPMEWFNKRRATAYSISFVFSCTGGVIFPLIFKNMINKHGFKWTNMTIGFLYIPLSIAVIFLIPQRLKPEHIHKPETISNAQFDIHKFKELPSRIMSNIRSWKPVLRDWRFLMFLLSNIIGGFGIFPAIFFMDYYGELIAPGAKIVSYLVMMYNAVGAPGRVIPGMLADKIGRANVLFIWLFVCGLSIFVFWMTSIPGEDMNLYLAYTIFFGFFVGPYFSLAPACLGQVFSHIEDADAKLGLYLLSLSPGPLVGCVIAGSFVPTESGDKELLLDSFYKLTAFTGSMIIAGSLVVLLVRLSFTRKIFTYI</sequence>
<dbReference type="Proteomes" id="UP000009328">
    <property type="component" value="Unassembled WGS sequence"/>
</dbReference>
<keyword evidence="4" id="KW-1133">Transmembrane helix</keyword>
<comment type="caution">
    <text evidence="5">The sequence shown here is derived from an EMBL/GenBank/DDBJ whole genome shotgun (WGS) entry which is preliminary data.</text>
</comment>
<dbReference type="GO" id="GO:0022857">
    <property type="term" value="F:transmembrane transporter activity"/>
    <property type="evidence" value="ECO:0007669"/>
    <property type="project" value="InterPro"/>
</dbReference>
<evidence type="ECO:0000256" key="2">
    <source>
        <dbReference type="ARBA" id="ARBA00006727"/>
    </source>
</evidence>
<feature type="transmembrane region" description="Helical" evidence="4">
    <location>
        <begin position="38"/>
        <end position="56"/>
    </location>
</feature>
<dbReference type="Gene3D" id="1.20.1250.20">
    <property type="entry name" value="MFS general substrate transporter like domains"/>
    <property type="match status" value="2"/>
</dbReference>
<feature type="transmembrane region" description="Helical" evidence="4">
    <location>
        <begin position="199"/>
        <end position="219"/>
    </location>
</feature>
<feature type="transmembrane region" description="Helical" evidence="4">
    <location>
        <begin position="136"/>
        <end position="155"/>
    </location>
</feature>
<proteinExistence type="inferred from homology"/>
<keyword evidence="6" id="KW-1185">Reference proteome</keyword>
<dbReference type="AlphaFoldDB" id="K0KH56"/>
<feature type="transmembrane region" description="Helical" evidence="4">
    <location>
        <begin position="438"/>
        <end position="457"/>
    </location>
</feature>
<keyword evidence="4" id="KW-0472">Membrane</keyword>
<dbReference type="InterPro" id="IPR011701">
    <property type="entry name" value="MFS"/>
</dbReference>
<gene>
    <name evidence="5" type="ORF">BN7_41</name>
</gene>
<dbReference type="PANTHER" id="PTHR11360">
    <property type="entry name" value="MONOCARBOXYLATE TRANSPORTER"/>
    <property type="match status" value="1"/>
</dbReference>
<comment type="subcellular location">
    <subcellularLocation>
        <location evidence="1">Membrane</location>
        <topology evidence="1">Multi-pass membrane protein</topology>
    </subcellularLocation>
</comment>
<feature type="transmembrane region" description="Helical" evidence="4">
    <location>
        <begin position="100"/>
        <end position="124"/>
    </location>
</feature>
<dbReference type="HOGENOM" id="CLU_001265_1_0_1"/>
<feature type="transmembrane region" description="Helical" evidence="4">
    <location>
        <begin position="333"/>
        <end position="354"/>
    </location>
</feature>
<reference evidence="5 6" key="1">
    <citation type="journal article" date="2012" name="Eukaryot. Cell">
        <title>Draft genome sequence of Wickerhamomyces ciferrii NRRL Y-1031 F-60-10.</title>
        <authorList>
            <person name="Schneider J."/>
            <person name="Andrea H."/>
            <person name="Blom J."/>
            <person name="Jaenicke S."/>
            <person name="Ruckert C."/>
            <person name="Schorsch C."/>
            <person name="Szczepanowski R."/>
            <person name="Farwick M."/>
            <person name="Goesmann A."/>
            <person name="Puhler A."/>
            <person name="Schaffer S."/>
            <person name="Tauch A."/>
            <person name="Kohler T."/>
            <person name="Brinkrolf K."/>
        </authorList>
    </citation>
    <scope>NUCLEOTIDE SEQUENCE [LARGE SCALE GENOMIC DNA]</scope>
    <source>
        <strain evidence="6">ATCC 14091 / BCRC 22168 / CBS 111 / JCM 3599 / NBRC 0793 / NRRL Y-1031 F-60-10</strain>
    </source>
</reference>
<evidence type="ECO:0000313" key="5">
    <source>
        <dbReference type="EMBL" id="CCH40508.1"/>
    </source>
</evidence>
<dbReference type="InterPro" id="IPR036259">
    <property type="entry name" value="MFS_trans_sf"/>
</dbReference>
<dbReference type="EMBL" id="CAIF01000001">
    <property type="protein sequence ID" value="CCH40508.1"/>
    <property type="molecule type" value="Genomic_DNA"/>
</dbReference>
<dbReference type="InterPro" id="IPR050327">
    <property type="entry name" value="Proton-linked_MCT"/>
</dbReference>
<feature type="transmembrane region" description="Helical" evidence="4">
    <location>
        <begin position="267"/>
        <end position="288"/>
    </location>
</feature>
<dbReference type="GO" id="GO:0016020">
    <property type="term" value="C:membrane"/>
    <property type="evidence" value="ECO:0007669"/>
    <property type="project" value="UniProtKB-SubCell"/>
</dbReference>
<keyword evidence="4" id="KW-0812">Transmembrane</keyword>
<name>K0KH56_WICCF</name>
<feature type="transmembrane region" description="Helical" evidence="4">
    <location>
        <begin position="398"/>
        <end position="418"/>
    </location>
</feature>
<comment type="similarity">
    <text evidence="2">Belongs to the major facilitator superfamily. Monocarboxylate porter (TC 2.A.1.13) family.</text>
</comment>
<organism evidence="5 6">
    <name type="scientific">Wickerhamomyces ciferrii (strain ATCC 14091 / BCRC 22168 / CBS 111 / JCM 3599 / NBRC 0793 / NRRL Y-1031 F-60-10)</name>
    <name type="common">Yeast</name>
    <name type="synonym">Pichia ciferrii</name>
    <dbReference type="NCBI Taxonomy" id="1206466"/>
    <lineage>
        <taxon>Eukaryota</taxon>
        <taxon>Fungi</taxon>
        <taxon>Dikarya</taxon>
        <taxon>Ascomycota</taxon>
        <taxon>Saccharomycotina</taxon>
        <taxon>Saccharomycetes</taxon>
        <taxon>Phaffomycetales</taxon>
        <taxon>Wickerhamomycetaceae</taxon>
        <taxon>Wickerhamomyces</taxon>
    </lineage>
</organism>
<dbReference type="SUPFAM" id="SSF103473">
    <property type="entry name" value="MFS general substrate transporter"/>
    <property type="match status" value="1"/>
</dbReference>
<accession>K0KH56</accession>
<feature type="transmembrane region" description="Helical" evidence="4">
    <location>
        <begin position="360"/>
        <end position="386"/>
    </location>
</feature>
<feature type="transmembrane region" description="Helical" evidence="4">
    <location>
        <begin position="76"/>
        <end position="93"/>
    </location>
</feature>
<dbReference type="Pfam" id="PF07690">
    <property type="entry name" value="MFS_1"/>
    <property type="match status" value="1"/>
</dbReference>
<protein>
    <submittedName>
        <fullName evidence="5">Monocarboxylate transporter</fullName>
    </submittedName>
</protein>
<evidence type="ECO:0000313" key="6">
    <source>
        <dbReference type="Proteomes" id="UP000009328"/>
    </source>
</evidence>
<evidence type="ECO:0000256" key="4">
    <source>
        <dbReference type="SAM" id="Phobius"/>
    </source>
</evidence>
<feature type="compositionally biased region" description="Basic and acidic residues" evidence="3">
    <location>
        <begin position="1"/>
        <end position="11"/>
    </location>
</feature>